<feature type="domain" description="Leucine-rich repeat-containing N-terminal plant-type" evidence="8">
    <location>
        <begin position="33"/>
        <end position="71"/>
    </location>
</feature>
<evidence type="ECO:0000256" key="3">
    <source>
        <dbReference type="ARBA" id="ARBA00022729"/>
    </source>
</evidence>
<dbReference type="Gene3D" id="3.80.10.10">
    <property type="entry name" value="Ribonuclease Inhibitor"/>
    <property type="match status" value="4"/>
</dbReference>
<evidence type="ECO:0000256" key="7">
    <source>
        <dbReference type="SAM" id="Phobius"/>
    </source>
</evidence>
<evidence type="ECO:0000256" key="2">
    <source>
        <dbReference type="ARBA" id="ARBA00022692"/>
    </source>
</evidence>
<evidence type="ECO:0008006" key="12">
    <source>
        <dbReference type="Google" id="ProtNLM"/>
    </source>
</evidence>
<dbReference type="PANTHER" id="PTHR48065:SF5">
    <property type="entry name" value="RECEPTOR-LIKE PROTEIN CF-9 HOMOLOG"/>
    <property type="match status" value="1"/>
</dbReference>
<dbReference type="PANTHER" id="PTHR48065">
    <property type="entry name" value="OS10G0469600 PROTEIN"/>
    <property type="match status" value="1"/>
</dbReference>
<dbReference type="Pfam" id="PF08263">
    <property type="entry name" value="LRRNT_2"/>
    <property type="match status" value="1"/>
</dbReference>
<evidence type="ECO:0000259" key="8">
    <source>
        <dbReference type="Pfam" id="PF08263"/>
    </source>
</evidence>
<dbReference type="Proteomes" id="UP001472677">
    <property type="component" value="Unassembled WGS sequence"/>
</dbReference>
<dbReference type="InterPro" id="IPR032675">
    <property type="entry name" value="LRR_dom_sf"/>
</dbReference>
<comment type="caution">
    <text evidence="10">The sequence shown here is derived from an EMBL/GenBank/DDBJ whole genome shotgun (WGS) entry which is preliminary data.</text>
</comment>
<keyword evidence="5 7" id="KW-1133">Transmembrane helix</keyword>
<dbReference type="Pfam" id="PF00560">
    <property type="entry name" value="LRR_1"/>
    <property type="match status" value="9"/>
</dbReference>
<dbReference type="PROSITE" id="PS51450">
    <property type="entry name" value="LRR"/>
    <property type="match status" value="1"/>
</dbReference>
<name>A0ABR2EPI1_9ROSI</name>
<keyword evidence="11" id="KW-1185">Reference proteome</keyword>
<dbReference type="Pfam" id="PF23598">
    <property type="entry name" value="LRR_14"/>
    <property type="match status" value="1"/>
</dbReference>
<keyword evidence="1" id="KW-0433">Leucine-rich repeat</keyword>
<protein>
    <recommendedName>
        <fullName evidence="12">Leucine-rich repeat-containing N-terminal plant-type domain-containing protein</fullName>
    </recommendedName>
</protein>
<organism evidence="10 11">
    <name type="scientific">Hibiscus sabdariffa</name>
    <name type="common">roselle</name>
    <dbReference type="NCBI Taxonomy" id="183260"/>
    <lineage>
        <taxon>Eukaryota</taxon>
        <taxon>Viridiplantae</taxon>
        <taxon>Streptophyta</taxon>
        <taxon>Embryophyta</taxon>
        <taxon>Tracheophyta</taxon>
        <taxon>Spermatophyta</taxon>
        <taxon>Magnoliopsida</taxon>
        <taxon>eudicotyledons</taxon>
        <taxon>Gunneridae</taxon>
        <taxon>Pentapetalae</taxon>
        <taxon>rosids</taxon>
        <taxon>malvids</taxon>
        <taxon>Malvales</taxon>
        <taxon>Malvaceae</taxon>
        <taxon>Malvoideae</taxon>
        <taxon>Hibiscus</taxon>
    </lineage>
</organism>
<accession>A0ABR2EPI1</accession>
<gene>
    <name evidence="10" type="ORF">V6N12_036053</name>
</gene>
<reference evidence="10 11" key="1">
    <citation type="journal article" date="2024" name="G3 (Bethesda)">
        <title>Genome assembly of Hibiscus sabdariffa L. provides insights into metabolisms of medicinal natural products.</title>
        <authorList>
            <person name="Kim T."/>
        </authorList>
    </citation>
    <scope>NUCLEOTIDE SEQUENCE [LARGE SCALE GENOMIC DNA]</scope>
    <source>
        <strain evidence="10">TK-2024</strain>
        <tissue evidence="10">Old leaves</tissue>
    </source>
</reference>
<dbReference type="EMBL" id="JBBPBM010000011">
    <property type="protein sequence ID" value="KAK8563918.1"/>
    <property type="molecule type" value="Genomic_DNA"/>
</dbReference>
<dbReference type="InterPro" id="IPR001611">
    <property type="entry name" value="Leu-rich_rpt"/>
</dbReference>
<dbReference type="SUPFAM" id="SSF52058">
    <property type="entry name" value="L domain-like"/>
    <property type="match status" value="2"/>
</dbReference>
<evidence type="ECO:0000256" key="4">
    <source>
        <dbReference type="ARBA" id="ARBA00022737"/>
    </source>
</evidence>
<keyword evidence="2 7" id="KW-0812">Transmembrane</keyword>
<evidence type="ECO:0000256" key="5">
    <source>
        <dbReference type="ARBA" id="ARBA00022989"/>
    </source>
</evidence>
<keyword evidence="6 7" id="KW-0472">Membrane</keyword>
<dbReference type="InterPro" id="IPR055414">
    <property type="entry name" value="LRR_R13L4/SHOC2-like"/>
</dbReference>
<evidence type="ECO:0000256" key="6">
    <source>
        <dbReference type="ARBA" id="ARBA00023136"/>
    </source>
</evidence>
<dbReference type="SMART" id="SM00369">
    <property type="entry name" value="LRR_TYP"/>
    <property type="match status" value="7"/>
</dbReference>
<feature type="transmembrane region" description="Helical" evidence="7">
    <location>
        <begin position="6"/>
        <end position="26"/>
    </location>
</feature>
<evidence type="ECO:0000259" key="9">
    <source>
        <dbReference type="Pfam" id="PF23598"/>
    </source>
</evidence>
<feature type="domain" description="Disease resistance R13L4/SHOC-2-like LRR" evidence="9">
    <location>
        <begin position="86"/>
        <end position="265"/>
    </location>
</feature>
<dbReference type="PRINTS" id="PR00019">
    <property type="entry name" value="LEURICHRPT"/>
</dbReference>
<dbReference type="InterPro" id="IPR003591">
    <property type="entry name" value="Leu-rich_rpt_typical-subtyp"/>
</dbReference>
<dbReference type="InterPro" id="IPR013210">
    <property type="entry name" value="LRR_N_plant-typ"/>
</dbReference>
<proteinExistence type="predicted"/>
<keyword evidence="4" id="KW-0677">Repeat</keyword>
<dbReference type="SUPFAM" id="SSF52047">
    <property type="entry name" value="RNI-like"/>
    <property type="match status" value="1"/>
</dbReference>
<evidence type="ECO:0000313" key="10">
    <source>
        <dbReference type="EMBL" id="KAK8563918.1"/>
    </source>
</evidence>
<keyword evidence="3" id="KW-0732">Signal</keyword>
<sequence length="873" mass="96748">MRISLVSWFIFNLHIATFFSMAALSVSGQRQRDQKQLLLGFKNSLNFSLSEKLVKWNQGTDCCSWDGITCDTSGRVIGLDLSYQFLSGEFNNSNSLFRLQHLQTLNLADNTDLGGQLPESIGNVGQLTRIVLWNCKFTGPIPKTLEKLTQLIYLDFSSNSFSGPIPITLEKLTQLIHLDFSHNNFFGPIPKTLEKLTQLIHLDFSYNSFSGPLPSFTSLRNLKELILYGNQLNGSILSTNWSSFPNLVSLDLRRNSFSGTVPRTLFQSESLKVMDLAENQFSGGFGEVKGAFSSQLEVIDLSHNELRGQFPMFVFEIKGLRSLSLSWNKFSGVIPLSAFQKLKNLSSLDLSYNNLSVDSSFTNLPLPHFPNVYRLNLASCNLTKFPEFLKNLSFLQVLDLSNNRIHGHIPSWIWTPHLYHLNLSLNFLVEHERASNMSPYMGVLDLHGNQFQGKIPSEIGDFLNSCYYISLAGNNFHGSIPESLCNNSHLAVLDLSNNSLSGSIPQCLVTKLGGFLGVLNMKQNNLSGIISDTFPEKCILQTLDLNQNRLGGKVPKSLANCRMLEVLDLGNNQIDDTFPCHLNNTSELRVLVLRSNNFRGDVNCAANITWPMLVIIDLASNAFSGKLPQGLLMTWNSMKPNKVEPNSENLHYETPMFTGIYYQDSVTVTMKGLELELVKILTIFTSIDFSSNKFEGHIPEAIGDFKALYLLNLSNNALTGPVPSFLGNMPKLEALDLSNNHLAGQIPLQLADLNFLSFLNLSNNELTGRIPLGTQIQSFSEASFGNNAGLCGRPLEVQCDSPPTSKDGPSNSGTGNHVNWNFVSVEIGFVSGIEAVILPLMFCKREEAVATRRGIVAGCWLGKKAGISYVLGK</sequence>
<evidence type="ECO:0000313" key="11">
    <source>
        <dbReference type="Proteomes" id="UP001472677"/>
    </source>
</evidence>
<evidence type="ECO:0000256" key="1">
    <source>
        <dbReference type="ARBA" id="ARBA00022614"/>
    </source>
</evidence>